<dbReference type="InterPro" id="IPR014710">
    <property type="entry name" value="RmlC-like_jellyroll"/>
</dbReference>
<sequence>MRPLSIDGAYAVRPEVHRDSRGSFHEWFRGEEFTAVTGRSFAVAQANCSVSRRGTLRGIHYASVPPGQAKYVSCVRGAVWDVIVDLRTDSPTYRRWEALRLDDEHHTAVFAAEGLGHAFLALTDDATMMYLCSSTYAPEREHGIHPFDPEIGITWPEGYSYLLSPKDDRAPGLAAAEAAGTLPRGSALPAPARPASAPTTTRKAVADEDDTR</sequence>
<evidence type="ECO:0000256" key="2">
    <source>
        <dbReference type="ARBA" id="ARBA00023235"/>
    </source>
</evidence>
<dbReference type="EMBL" id="CP108164">
    <property type="protein sequence ID" value="WTQ85753.1"/>
    <property type="molecule type" value="Genomic_DNA"/>
</dbReference>
<organism evidence="4 5">
    <name type="scientific">Streptomyces achromogenes</name>
    <dbReference type="NCBI Taxonomy" id="67255"/>
    <lineage>
        <taxon>Bacteria</taxon>
        <taxon>Bacillati</taxon>
        <taxon>Actinomycetota</taxon>
        <taxon>Actinomycetes</taxon>
        <taxon>Kitasatosporales</taxon>
        <taxon>Streptomycetaceae</taxon>
        <taxon>Streptomyces</taxon>
    </lineage>
</organism>
<dbReference type="SUPFAM" id="SSF51182">
    <property type="entry name" value="RmlC-like cupins"/>
    <property type="match status" value="1"/>
</dbReference>
<keyword evidence="5" id="KW-1185">Reference proteome</keyword>
<keyword evidence="2" id="KW-0413">Isomerase</keyword>
<evidence type="ECO:0000256" key="3">
    <source>
        <dbReference type="SAM" id="MobiDB-lite"/>
    </source>
</evidence>
<proteinExistence type="inferred from homology"/>
<dbReference type="RefSeq" id="WP_405454442.1">
    <property type="nucleotide sequence ID" value="NZ_CP108164.1"/>
</dbReference>
<dbReference type="Proteomes" id="UP001622557">
    <property type="component" value="Chromosome"/>
</dbReference>
<feature type="compositionally biased region" description="Low complexity" evidence="3">
    <location>
        <begin position="172"/>
        <end position="198"/>
    </location>
</feature>
<dbReference type="InterPro" id="IPR000888">
    <property type="entry name" value="RmlC-like"/>
</dbReference>
<comment type="similarity">
    <text evidence="1">Belongs to the dTDP-4-dehydrorhamnose 3,5-epimerase family.</text>
</comment>
<dbReference type="Gene3D" id="2.60.120.10">
    <property type="entry name" value="Jelly Rolls"/>
    <property type="match status" value="1"/>
</dbReference>
<dbReference type="PANTHER" id="PTHR21047:SF2">
    <property type="entry name" value="THYMIDINE DIPHOSPHO-4-KETO-RHAMNOSE 3,5-EPIMERASE"/>
    <property type="match status" value="1"/>
</dbReference>
<evidence type="ECO:0000313" key="4">
    <source>
        <dbReference type="EMBL" id="WTQ85753.1"/>
    </source>
</evidence>
<dbReference type="GeneID" id="97279862"/>
<name>A0ABZ1L3K9_STRAH</name>
<dbReference type="InterPro" id="IPR011051">
    <property type="entry name" value="RmlC_Cupin_sf"/>
</dbReference>
<evidence type="ECO:0000313" key="5">
    <source>
        <dbReference type="Proteomes" id="UP001622557"/>
    </source>
</evidence>
<accession>A0ABZ1L3K9</accession>
<gene>
    <name evidence="4" type="ORF">OG350_05530</name>
</gene>
<evidence type="ECO:0000256" key="1">
    <source>
        <dbReference type="ARBA" id="ARBA00010154"/>
    </source>
</evidence>
<feature type="region of interest" description="Disordered" evidence="3">
    <location>
        <begin position="172"/>
        <end position="212"/>
    </location>
</feature>
<dbReference type="CDD" id="cd00438">
    <property type="entry name" value="cupin_RmlC"/>
    <property type="match status" value="1"/>
</dbReference>
<dbReference type="Pfam" id="PF00908">
    <property type="entry name" value="dTDP_sugar_isom"/>
    <property type="match status" value="1"/>
</dbReference>
<dbReference type="PANTHER" id="PTHR21047">
    <property type="entry name" value="DTDP-6-DEOXY-D-GLUCOSE-3,5 EPIMERASE"/>
    <property type="match status" value="1"/>
</dbReference>
<reference evidence="4 5" key="1">
    <citation type="submission" date="2022-10" db="EMBL/GenBank/DDBJ databases">
        <title>The complete genomes of actinobacterial strains from the NBC collection.</title>
        <authorList>
            <person name="Joergensen T.S."/>
            <person name="Alvarez Arevalo M."/>
            <person name="Sterndorff E.B."/>
            <person name="Faurdal D."/>
            <person name="Vuksanovic O."/>
            <person name="Mourched A.-S."/>
            <person name="Charusanti P."/>
            <person name="Shaw S."/>
            <person name="Blin K."/>
            <person name="Weber T."/>
        </authorList>
    </citation>
    <scope>NUCLEOTIDE SEQUENCE [LARGE SCALE GENOMIC DNA]</scope>
    <source>
        <strain evidence="4 5">NBC_00156</strain>
    </source>
</reference>
<protein>
    <submittedName>
        <fullName evidence="4">dTDP-4-dehydrorhamnose 3,5-epimerase</fullName>
    </submittedName>
</protein>